<keyword evidence="1" id="KW-1133">Transmembrane helix</keyword>
<keyword evidence="1" id="KW-0472">Membrane</keyword>
<feature type="transmembrane region" description="Helical" evidence="1">
    <location>
        <begin position="39"/>
        <end position="60"/>
    </location>
</feature>
<evidence type="ECO:0000313" key="2">
    <source>
        <dbReference type="EMBL" id="HIV75636.1"/>
    </source>
</evidence>
<feature type="transmembrane region" description="Helical" evidence="1">
    <location>
        <begin position="66"/>
        <end position="87"/>
    </location>
</feature>
<dbReference type="InterPro" id="IPR019074">
    <property type="entry name" value="YabQ"/>
</dbReference>
<keyword evidence="1" id="KW-0812">Transmembrane</keyword>
<organism evidence="2 3">
    <name type="scientific">Candidatus Pseudogracilibacillus intestinigallinarum</name>
    <dbReference type="NCBI Taxonomy" id="2838742"/>
    <lineage>
        <taxon>Bacteria</taxon>
        <taxon>Bacillati</taxon>
        <taxon>Bacillota</taxon>
        <taxon>Bacilli</taxon>
        <taxon>Bacillales</taxon>
        <taxon>Bacillaceae</taxon>
        <taxon>Pseudogracilibacillus</taxon>
    </lineage>
</organism>
<dbReference type="AlphaFoldDB" id="A0A9D1PPL9"/>
<dbReference type="NCBIfam" id="TIGR02893">
    <property type="entry name" value="spore_yabQ"/>
    <property type="match status" value="1"/>
</dbReference>
<evidence type="ECO:0008006" key="4">
    <source>
        <dbReference type="Google" id="ProtNLM"/>
    </source>
</evidence>
<name>A0A9D1PPL9_9BACI</name>
<dbReference type="Proteomes" id="UP000823937">
    <property type="component" value="Unassembled WGS sequence"/>
</dbReference>
<reference evidence="2" key="2">
    <citation type="submission" date="2021-04" db="EMBL/GenBank/DDBJ databases">
        <authorList>
            <person name="Gilroy R."/>
        </authorList>
    </citation>
    <scope>NUCLEOTIDE SEQUENCE</scope>
    <source>
        <strain evidence="2">CHK169-2315</strain>
    </source>
</reference>
<comment type="caution">
    <text evidence="2">The sequence shown here is derived from an EMBL/GenBank/DDBJ whole genome shotgun (WGS) entry which is preliminary data.</text>
</comment>
<sequence length="186" mass="22822">MTVHQEWVFLGVMICTGVYIGISTDTFRHTIMPLLRNALLYRFLFVLYWLCQTAIVYYILYKMNNGILRFYFLLAVLLGYSAYIVFVQTFYMKCLQCMMHIVRFIWRAIYILVVKPITYILYFCMRCLLYVYNFLKKCMYKVWFKLFGQRLQRLKRFILRKNSNIITILCRFYSTIYTKLIVKWKR</sequence>
<proteinExistence type="predicted"/>
<feature type="transmembrane region" description="Helical" evidence="1">
    <location>
        <begin position="108"/>
        <end position="132"/>
    </location>
</feature>
<reference evidence="2" key="1">
    <citation type="journal article" date="2021" name="PeerJ">
        <title>Extensive microbial diversity within the chicken gut microbiome revealed by metagenomics and culture.</title>
        <authorList>
            <person name="Gilroy R."/>
            <person name="Ravi A."/>
            <person name="Getino M."/>
            <person name="Pursley I."/>
            <person name="Horton D.L."/>
            <person name="Alikhan N.F."/>
            <person name="Baker D."/>
            <person name="Gharbi K."/>
            <person name="Hall N."/>
            <person name="Watson M."/>
            <person name="Adriaenssens E.M."/>
            <person name="Foster-Nyarko E."/>
            <person name="Jarju S."/>
            <person name="Secka A."/>
            <person name="Antonio M."/>
            <person name="Oren A."/>
            <person name="Chaudhuri R.R."/>
            <person name="La Ragione R."/>
            <person name="Hildebrand F."/>
            <person name="Pallen M.J."/>
        </authorList>
    </citation>
    <scope>NUCLEOTIDE SEQUENCE</scope>
    <source>
        <strain evidence="2">CHK169-2315</strain>
    </source>
</reference>
<feature type="transmembrane region" description="Helical" evidence="1">
    <location>
        <begin position="6"/>
        <end position="27"/>
    </location>
</feature>
<dbReference type="EMBL" id="DXHX01000161">
    <property type="protein sequence ID" value="HIV75636.1"/>
    <property type="molecule type" value="Genomic_DNA"/>
</dbReference>
<evidence type="ECO:0000313" key="3">
    <source>
        <dbReference type="Proteomes" id="UP000823937"/>
    </source>
</evidence>
<accession>A0A9D1PPL9</accession>
<protein>
    <recommendedName>
        <fullName evidence="4">Spore cortex biosynthesis protein YabQ</fullName>
    </recommendedName>
</protein>
<gene>
    <name evidence="2" type="ORF">H9895_11235</name>
</gene>
<evidence type="ECO:0000256" key="1">
    <source>
        <dbReference type="SAM" id="Phobius"/>
    </source>
</evidence>
<dbReference type="Pfam" id="PF09578">
    <property type="entry name" value="Spore_YabQ"/>
    <property type="match status" value="1"/>
</dbReference>